<feature type="binding site" evidence="5">
    <location>
        <position position="89"/>
    </location>
    <ligand>
        <name>Zn(2+)</name>
        <dbReference type="ChEBI" id="CHEBI:29105"/>
    </ligand>
</feature>
<proteinExistence type="inferred from homology"/>
<dbReference type="GO" id="GO:0051604">
    <property type="term" value="P:protein maturation"/>
    <property type="evidence" value="ECO:0007669"/>
    <property type="project" value="InterPro"/>
</dbReference>
<gene>
    <name evidence="5" type="primary">hypA</name>
    <name evidence="6" type="ORF">EP47_10820</name>
</gene>
<dbReference type="RefSeq" id="WP_035889084.1">
    <property type="nucleotide sequence ID" value="NZ_JNCF01000019.1"/>
</dbReference>
<evidence type="ECO:0000256" key="3">
    <source>
        <dbReference type="ARBA" id="ARBA00022723"/>
    </source>
</evidence>
<dbReference type="PANTHER" id="PTHR34535">
    <property type="entry name" value="HYDROGENASE MATURATION FACTOR HYPA"/>
    <property type="match status" value="1"/>
</dbReference>
<comment type="function">
    <text evidence="5">Involved in the maturation of [NiFe] hydrogenases. Required for nickel insertion into the metal center of the hydrogenase.</text>
</comment>
<dbReference type="InterPro" id="IPR000688">
    <property type="entry name" value="HypA/HybF"/>
</dbReference>
<dbReference type="NCBIfam" id="TIGR00100">
    <property type="entry name" value="hypA"/>
    <property type="match status" value="1"/>
</dbReference>
<dbReference type="PIRSF" id="PIRSF004761">
    <property type="entry name" value="Hydrgn_mat_HypA"/>
    <property type="match status" value="1"/>
</dbReference>
<dbReference type="STRING" id="1498499.EP47_10820"/>
<dbReference type="Proteomes" id="UP000054422">
    <property type="component" value="Unassembled WGS sequence"/>
</dbReference>
<name>A0A0A2SQD2_9GAMM</name>
<dbReference type="PROSITE" id="PS01249">
    <property type="entry name" value="HYPA"/>
    <property type="match status" value="1"/>
</dbReference>
<feature type="binding site" evidence="5">
    <location>
        <position position="92"/>
    </location>
    <ligand>
        <name>Zn(2+)</name>
        <dbReference type="ChEBI" id="CHEBI:29105"/>
    </ligand>
</feature>
<dbReference type="Gene3D" id="3.30.2320.80">
    <property type="match status" value="1"/>
</dbReference>
<sequence>MHELWLCRSLLAIIEEQANKRKCQKVKKIILEAGQLAAIDKDALNFSFSVITQGTIAQNAELLFIEIPGEAKCHSCEQVVPVKQYYEGCQACGHHSLTLTQGSEELKIKSMVVE</sequence>
<keyword evidence="7" id="KW-1185">Reference proteome</keyword>
<comment type="caution">
    <text evidence="6">The sequence shown here is derived from an EMBL/GenBank/DDBJ whole genome shotgun (WGS) entry which is preliminary data.</text>
</comment>
<keyword evidence="2 5" id="KW-0533">Nickel</keyword>
<dbReference type="EMBL" id="JNCF01000019">
    <property type="protein sequence ID" value="KGP63345.1"/>
    <property type="molecule type" value="Genomic_DNA"/>
</dbReference>
<feature type="binding site" evidence="5">
    <location>
        <position position="76"/>
    </location>
    <ligand>
        <name>Zn(2+)</name>
        <dbReference type="ChEBI" id="CHEBI:29105"/>
    </ligand>
</feature>
<evidence type="ECO:0000256" key="4">
    <source>
        <dbReference type="ARBA" id="ARBA00022833"/>
    </source>
</evidence>
<protein>
    <recommendedName>
        <fullName evidence="5">Hydrogenase maturation factor HypA</fullName>
    </recommendedName>
</protein>
<feature type="binding site" evidence="5">
    <location>
        <position position="73"/>
    </location>
    <ligand>
        <name>Zn(2+)</name>
        <dbReference type="ChEBI" id="CHEBI:29105"/>
    </ligand>
</feature>
<organism evidence="6 7">
    <name type="scientific">Legionella norrlandica</name>
    <dbReference type="NCBI Taxonomy" id="1498499"/>
    <lineage>
        <taxon>Bacteria</taxon>
        <taxon>Pseudomonadati</taxon>
        <taxon>Pseudomonadota</taxon>
        <taxon>Gammaproteobacteria</taxon>
        <taxon>Legionellales</taxon>
        <taxon>Legionellaceae</taxon>
        <taxon>Legionella</taxon>
    </lineage>
</organism>
<dbReference type="Pfam" id="PF01155">
    <property type="entry name" value="HypA"/>
    <property type="match status" value="1"/>
</dbReference>
<dbReference type="PANTHER" id="PTHR34535:SF3">
    <property type="entry name" value="HYDROGENASE MATURATION FACTOR HYPA"/>
    <property type="match status" value="1"/>
</dbReference>
<keyword evidence="3 5" id="KW-0479">Metal-binding</keyword>
<dbReference type="AlphaFoldDB" id="A0A0A2SQD2"/>
<dbReference type="InterPro" id="IPR020538">
    <property type="entry name" value="Hydgase_Ni_incorp_HypA/HybF_CS"/>
</dbReference>
<dbReference type="OrthoDB" id="288014at2"/>
<dbReference type="GO" id="GO:0008270">
    <property type="term" value="F:zinc ion binding"/>
    <property type="evidence" value="ECO:0007669"/>
    <property type="project" value="UniProtKB-UniRule"/>
</dbReference>
<evidence type="ECO:0000256" key="5">
    <source>
        <dbReference type="HAMAP-Rule" id="MF_00213"/>
    </source>
</evidence>
<evidence type="ECO:0000313" key="7">
    <source>
        <dbReference type="Proteomes" id="UP000054422"/>
    </source>
</evidence>
<evidence type="ECO:0000256" key="1">
    <source>
        <dbReference type="ARBA" id="ARBA00010748"/>
    </source>
</evidence>
<dbReference type="HAMAP" id="MF_00213">
    <property type="entry name" value="HypA_HybF"/>
    <property type="match status" value="1"/>
</dbReference>
<feature type="binding site" evidence="5">
    <location>
        <position position="2"/>
    </location>
    <ligand>
        <name>Ni(2+)</name>
        <dbReference type="ChEBI" id="CHEBI:49786"/>
    </ligand>
</feature>
<dbReference type="GO" id="GO:0016151">
    <property type="term" value="F:nickel cation binding"/>
    <property type="evidence" value="ECO:0007669"/>
    <property type="project" value="UniProtKB-UniRule"/>
</dbReference>
<reference evidence="6 7" key="1">
    <citation type="submission" date="2014-05" db="EMBL/GenBank/DDBJ databases">
        <authorList>
            <person name="Rizzardi K."/>
            <person name="Winiecka-Krusnell J."/>
            <person name="Ramliden M."/>
            <person name="Alm E."/>
            <person name="Andersson S."/>
            <person name="Byfors S."/>
        </authorList>
    </citation>
    <scope>NUCLEOTIDE SEQUENCE [LARGE SCALE GENOMIC DNA]</scope>
    <source>
        <strain evidence="6 7">LEGN</strain>
    </source>
</reference>
<accession>A0A0A2SQD2</accession>
<evidence type="ECO:0000256" key="2">
    <source>
        <dbReference type="ARBA" id="ARBA00022596"/>
    </source>
</evidence>
<evidence type="ECO:0000313" key="6">
    <source>
        <dbReference type="EMBL" id="KGP63345.1"/>
    </source>
</evidence>
<comment type="similarity">
    <text evidence="1 5">Belongs to the HypA/HybF family.</text>
</comment>
<keyword evidence="4 5" id="KW-0862">Zinc</keyword>